<keyword evidence="9" id="KW-0460">Magnesium</keyword>
<reference evidence="13 14" key="1">
    <citation type="submission" date="2020-02" db="EMBL/GenBank/DDBJ databases">
        <title>Synteny-based analysis reveals conserved mechanism for high triclosan tolerance in Pseudomonas, as well as instances of horizontal transfer.</title>
        <authorList>
            <person name="Mcfarland A.G."/>
            <person name="Bertucci H.K."/>
            <person name="Litmann E."/>
            <person name="Shen J."/>
            <person name="Huttenhower C."/>
            <person name="Hartmann E.M."/>
        </authorList>
    </citation>
    <scope>NUCLEOTIDE SEQUENCE [LARGE SCALE GENOMIC DNA]</scope>
    <source>
        <strain evidence="13 14">115A1</strain>
    </source>
</reference>
<evidence type="ECO:0000256" key="11">
    <source>
        <dbReference type="ARBA" id="ARBA00023317"/>
    </source>
</evidence>
<feature type="domain" description="Pyruvate kinase barrel" evidence="12">
    <location>
        <begin position="372"/>
        <end position="585"/>
    </location>
</feature>
<comment type="pathway">
    <text evidence="1">Carbohydrate degradation; glycolysis; pyruvate from D-glyceraldehyde 3-phosphate: step 5/5.</text>
</comment>
<feature type="domain" description="Pyruvate kinase barrel" evidence="12">
    <location>
        <begin position="148"/>
        <end position="231"/>
    </location>
</feature>
<dbReference type="SUPFAM" id="SSF50800">
    <property type="entry name" value="PK beta-barrel domain-like"/>
    <property type="match status" value="1"/>
</dbReference>
<evidence type="ECO:0000256" key="4">
    <source>
        <dbReference type="ARBA" id="ARBA00022679"/>
    </source>
</evidence>
<evidence type="ECO:0000256" key="8">
    <source>
        <dbReference type="ARBA" id="ARBA00022840"/>
    </source>
</evidence>
<evidence type="ECO:0000256" key="5">
    <source>
        <dbReference type="ARBA" id="ARBA00022723"/>
    </source>
</evidence>
<evidence type="ECO:0000256" key="7">
    <source>
        <dbReference type="ARBA" id="ARBA00022777"/>
    </source>
</evidence>
<accession>A0ABR5Z599</accession>
<dbReference type="NCBIfam" id="NF011314">
    <property type="entry name" value="PRK14725.1"/>
    <property type="match status" value="1"/>
</dbReference>
<dbReference type="GO" id="GO:0016301">
    <property type="term" value="F:kinase activity"/>
    <property type="evidence" value="ECO:0007669"/>
    <property type="project" value="UniProtKB-KW"/>
</dbReference>
<dbReference type="InterPro" id="IPR015813">
    <property type="entry name" value="Pyrv/PenolPyrv_kinase-like_dom"/>
</dbReference>
<comment type="similarity">
    <text evidence="2">Belongs to the pyruvate kinase family.</text>
</comment>
<evidence type="ECO:0000256" key="10">
    <source>
        <dbReference type="ARBA" id="ARBA00023152"/>
    </source>
</evidence>
<dbReference type="SUPFAM" id="SSF51621">
    <property type="entry name" value="Phosphoenolpyruvate/pyruvate domain"/>
    <property type="match status" value="1"/>
</dbReference>
<keyword evidence="14" id="KW-1185">Reference proteome</keyword>
<dbReference type="InterPro" id="IPR001697">
    <property type="entry name" value="Pyr_Knase"/>
</dbReference>
<dbReference type="Proteomes" id="UP000786387">
    <property type="component" value="Unassembled WGS sequence"/>
</dbReference>
<dbReference type="InterPro" id="IPR015793">
    <property type="entry name" value="Pyrv_Knase_brl"/>
</dbReference>
<evidence type="ECO:0000256" key="2">
    <source>
        <dbReference type="ARBA" id="ARBA00008663"/>
    </source>
</evidence>
<evidence type="ECO:0000313" key="14">
    <source>
        <dbReference type="Proteomes" id="UP000786387"/>
    </source>
</evidence>
<evidence type="ECO:0000256" key="9">
    <source>
        <dbReference type="ARBA" id="ARBA00022842"/>
    </source>
</evidence>
<evidence type="ECO:0000256" key="3">
    <source>
        <dbReference type="ARBA" id="ARBA00012142"/>
    </source>
</evidence>
<keyword evidence="4" id="KW-0808">Transferase</keyword>
<keyword evidence="6" id="KW-0547">Nucleotide-binding</keyword>
<proteinExistence type="inferred from homology"/>
<dbReference type="Gene3D" id="3.20.20.60">
    <property type="entry name" value="Phosphoenolpyruvate-binding domains"/>
    <property type="match status" value="2"/>
</dbReference>
<keyword evidence="5" id="KW-0479">Metal-binding</keyword>
<dbReference type="EC" id="2.7.1.40" evidence="3"/>
<keyword evidence="11 13" id="KW-0670">Pyruvate</keyword>
<keyword evidence="7 13" id="KW-0418">Kinase</keyword>
<dbReference type="InterPro" id="IPR011037">
    <property type="entry name" value="Pyrv_Knase-like_insert_dom_sf"/>
</dbReference>
<dbReference type="InterPro" id="IPR040442">
    <property type="entry name" value="Pyrv_kinase-like_dom_sf"/>
</dbReference>
<organism evidence="13 14">
    <name type="scientific">Stutzerimonas azotifigens</name>
    <dbReference type="NCBI Taxonomy" id="291995"/>
    <lineage>
        <taxon>Bacteria</taxon>
        <taxon>Pseudomonadati</taxon>
        <taxon>Pseudomonadota</taxon>
        <taxon>Gammaproteobacteria</taxon>
        <taxon>Pseudomonadales</taxon>
        <taxon>Pseudomonadaceae</taxon>
        <taxon>Stutzerimonas</taxon>
    </lineage>
</organism>
<dbReference type="InterPro" id="IPR015806">
    <property type="entry name" value="Pyrv_Knase_insert_dom_sf"/>
</dbReference>
<protein>
    <recommendedName>
        <fullName evidence="3">pyruvate kinase</fullName>
        <ecNumber evidence="3">2.7.1.40</ecNumber>
    </recommendedName>
</protein>
<dbReference type="EMBL" id="JAAMRF010000010">
    <property type="protein sequence ID" value="MBA1275399.1"/>
    <property type="molecule type" value="Genomic_DNA"/>
</dbReference>
<evidence type="ECO:0000259" key="12">
    <source>
        <dbReference type="Pfam" id="PF00224"/>
    </source>
</evidence>
<evidence type="ECO:0000313" key="13">
    <source>
        <dbReference type="EMBL" id="MBA1275399.1"/>
    </source>
</evidence>
<dbReference type="PANTHER" id="PTHR11817">
    <property type="entry name" value="PYRUVATE KINASE"/>
    <property type="match status" value="1"/>
</dbReference>
<keyword evidence="10" id="KW-0324">Glycolysis</keyword>
<gene>
    <name evidence="13" type="ORF">G7026_18785</name>
</gene>
<sequence length="632" mass="68807">MTPDHQRERKGSANSERDVASTLKYLSTLREEMLDSIAGSQARLDKLDPSYRDSARNLLAYLALRRHDIRPLQMRLADMGLSSLGRSEAHILSSVTAVIQVLERLQESATASSGMDASGPEAPDLKRSRELLDAHAQALFGSPPDDRDVRIMVTMPSEAADNYSLIRDLVAANMDAIRINCAHDGPDVWLRMIEHLRRAEKELGRACKVMMDLAGPKLRTGAIEAGPAVIKAKPVRNALGQVMEPARIWLTDSARPAPAPSDADASLPVDGDWLARLQDGECIRFKDARDSRRQMTIIERNEHGSWAQADKTAYFVPGLKLKAQAGSSSIASFPAAPQKIRLQEDDLLLLTDRPDGGRGATFDSVGKLLSPASIGCTLPEVFADVRAGELVWFDDGKIGGVIEAVEPHVLKVRITHAPGGANLQSDKGINFPQSELSVGALGPQDLEALAFAAKHADVVEMSFVNTAADVRGLLAELDRLGAERLGVVLKIETRKGFECLPALLLEGMRRSRFGVMIARGDLAVEEGFERMAELQEEILCLCEAAHVPVIWATQVLESLAKKGAPSRAEITDAATGVRADCVMLNKGPHILKAVATLNDLLTRMRAHHDKKRQMLRRLAVASHPVFEDEGHA</sequence>
<dbReference type="RefSeq" id="WP_181072425.1">
    <property type="nucleotide sequence ID" value="NZ_JAAMRF010000010.1"/>
</dbReference>
<evidence type="ECO:0000256" key="6">
    <source>
        <dbReference type="ARBA" id="ARBA00022741"/>
    </source>
</evidence>
<evidence type="ECO:0000256" key="1">
    <source>
        <dbReference type="ARBA" id="ARBA00004997"/>
    </source>
</evidence>
<name>A0ABR5Z599_9GAMM</name>
<dbReference type="Pfam" id="PF00224">
    <property type="entry name" value="PK"/>
    <property type="match status" value="2"/>
</dbReference>
<comment type="caution">
    <text evidence="13">The sequence shown here is derived from an EMBL/GenBank/DDBJ whole genome shotgun (WGS) entry which is preliminary data.</text>
</comment>
<keyword evidence="8" id="KW-0067">ATP-binding</keyword>
<dbReference type="Gene3D" id="2.40.33.10">
    <property type="entry name" value="PK beta-barrel domain-like"/>
    <property type="match status" value="2"/>
</dbReference>